<evidence type="ECO:0000313" key="2">
    <source>
        <dbReference type="EMBL" id="KAJ1914506.1"/>
    </source>
</evidence>
<protein>
    <submittedName>
        <fullName evidence="2">Uncharacterized protein</fullName>
    </submittedName>
</protein>
<comment type="caution">
    <text evidence="2">The sequence shown here is derived from an EMBL/GenBank/DDBJ whole genome shotgun (WGS) entry which is preliminary data.</text>
</comment>
<dbReference type="AlphaFoldDB" id="A0A9W8DRC0"/>
<organism evidence="2 3">
    <name type="scientific">Mycoemilia scoparia</name>
    <dbReference type="NCBI Taxonomy" id="417184"/>
    <lineage>
        <taxon>Eukaryota</taxon>
        <taxon>Fungi</taxon>
        <taxon>Fungi incertae sedis</taxon>
        <taxon>Zoopagomycota</taxon>
        <taxon>Kickxellomycotina</taxon>
        <taxon>Kickxellomycetes</taxon>
        <taxon>Kickxellales</taxon>
        <taxon>Kickxellaceae</taxon>
        <taxon>Mycoemilia</taxon>
    </lineage>
</organism>
<keyword evidence="1" id="KW-0812">Transmembrane</keyword>
<proteinExistence type="predicted"/>
<evidence type="ECO:0000256" key="1">
    <source>
        <dbReference type="SAM" id="Phobius"/>
    </source>
</evidence>
<sequence>MNTTLQYQRMNIIYCVALMALVFNVVFVDSLPTQPQPQQQQKPGLIESLLGTSNGGLICTGLVKIGNCNQGNVASIPGIPDAAAK</sequence>
<evidence type="ECO:0000313" key="3">
    <source>
        <dbReference type="Proteomes" id="UP001150538"/>
    </source>
</evidence>
<keyword evidence="1" id="KW-0472">Membrane</keyword>
<feature type="transmembrane region" description="Helical" evidence="1">
    <location>
        <begin position="12"/>
        <end position="31"/>
    </location>
</feature>
<dbReference type="EMBL" id="JANBPU010000194">
    <property type="protein sequence ID" value="KAJ1914506.1"/>
    <property type="molecule type" value="Genomic_DNA"/>
</dbReference>
<reference evidence="2" key="1">
    <citation type="submission" date="2022-07" db="EMBL/GenBank/DDBJ databases">
        <title>Phylogenomic reconstructions and comparative analyses of Kickxellomycotina fungi.</title>
        <authorList>
            <person name="Reynolds N.K."/>
            <person name="Stajich J.E."/>
            <person name="Barry K."/>
            <person name="Grigoriev I.V."/>
            <person name="Crous P."/>
            <person name="Smith M.E."/>
        </authorList>
    </citation>
    <scope>NUCLEOTIDE SEQUENCE</scope>
    <source>
        <strain evidence="2">NBRC 100468</strain>
    </source>
</reference>
<gene>
    <name evidence="2" type="ORF">H4219_004753</name>
</gene>
<accession>A0A9W8DRC0</accession>
<dbReference type="Proteomes" id="UP001150538">
    <property type="component" value="Unassembled WGS sequence"/>
</dbReference>
<name>A0A9W8DRC0_9FUNG</name>
<keyword evidence="3" id="KW-1185">Reference proteome</keyword>
<keyword evidence="1" id="KW-1133">Transmembrane helix</keyword>